<keyword evidence="2 5" id="KW-0808">Transferase</keyword>
<gene>
    <name evidence="5" type="ORF">HMPREF1316_0912</name>
</gene>
<proteinExistence type="predicted"/>
<evidence type="ECO:0000256" key="2">
    <source>
        <dbReference type="ARBA" id="ARBA00022679"/>
    </source>
</evidence>
<dbReference type="Gene3D" id="3.40.50.2000">
    <property type="entry name" value="Glycogen Phosphorylase B"/>
    <property type="match status" value="2"/>
</dbReference>
<protein>
    <submittedName>
        <fullName evidence="5">Glycosyltransferase, group 1 family protein</fullName>
        <ecNumber evidence="5">2.4.-.-</ecNumber>
    </submittedName>
</protein>
<dbReference type="InterPro" id="IPR050194">
    <property type="entry name" value="Glycosyltransferase_grp1"/>
</dbReference>
<dbReference type="InterPro" id="IPR001296">
    <property type="entry name" value="Glyco_trans_1"/>
</dbReference>
<sequence length="393" mass="44021">MEAPIRVAQVMGKMNGGGVEAVVMNYYRHIDRTRVQFDFIVDEDSQLCPQSEIESLGGRVITVPPYQRQPANSRSLERLFRDEGYRIVHAHLNTLSVFSLRAAKRAGVPVRIAHSHATMGRGEFSRNIVKHMFRMFANVYPTQRFACSGDAGKWLFGDTASFAVVPNAIEIDRFAYNYGTRIRLREELGLKQSNFVIGNVGRLVKTKNQRFLLYLLQGLLKQGIDAKMLFVGSGALQANLQHLALQLGVEKDVLFLGQREDVADIYQAMDVFAFPSLYEGFGLALLEAQCAGLPCLISNRIPGEAILSERYIALPIDRGVDEWMASISNLLSNDNILRNRSANASSYEKYDIHRVAKRLTSYYCDAFSELTDSCIGGRISRDSTTRAVMVSDQ</sequence>
<dbReference type="GO" id="GO:1901137">
    <property type="term" value="P:carbohydrate derivative biosynthetic process"/>
    <property type="evidence" value="ECO:0007669"/>
    <property type="project" value="UniProtKB-ARBA"/>
</dbReference>
<dbReference type="GO" id="GO:0016757">
    <property type="term" value="F:glycosyltransferase activity"/>
    <property type="evidence" value="ECO:0007669"/>
    <property type="project" value="UniProtKB-KW"/>
</dbReference>
<evidence type="ECO:0000259" key="4">
    <source>
        <dbReference type="Pfam" id="PF13579"/>
    </source>
</evidence>
<comment type="caution">
    <text evidence="5">The sequence shown here is derived from an EMBL/GenBank/DDBJ whole genome shotgun (WGS) entry which is preliminary data.</text>
</comment>
<evidence type="ECO:0000259" key="3">
    <source>
        <dbReference type="Pfam" id="PF00534"/>
    </source>
</evidence>
<dbReference type="EMBL" id="AWEZ01000061">
    <property type="protein sequence ID" value="ERL06950.1"/>
    <property type="molecule type" value="Genomic_DNA"/>
</dbReference>
<dbReference type="eggNOG" id="COG0438">
    <property type="taxonomic scope" value="Bacteria"/>
</dbReference>
<evidence type="ECO:0000313" key="6">
    <source>
        <dbReference type="Proteomes" id="UP000016638"/>
    </source>
</evidence>
<dbReference type="EC" id="2.4.-.-" evidence="5"/>
<dbReference type="AlphaFoldDB" id="U2TKF8"/>
<dbReference type="SUPFAM" id="SSF53756">
    <property type="entry name" value="UDP-Glycosyltransferase/glycogen phosphorylase"/>
    <property type="match status" value="1"/>
</dbReference>
<dbReference type="OrthoDB" id="9790710at2"/>
<feature type="domain" description="Glycosyltransferase subfamily 4-like N-terminal" evidence="4">
    <location>
        <begin position="17"/>
        <end position="123"/>
    </location>
</feature>
<dbReference type="Proteomes" id="UP000016638">
    <property type="component" value="Unassembled WGS sequence"/>
</dbReference>
<accession>U2TKF8</accession>
<dbReference type="Pfam" id="PF13579">
    <property type="entry name" value="Glyco_trans_4_4"/>
    <property type="match status" value="1"/>
</dbReference>
<dbReference type="PANTHER" id="PTHR45947:SF14">
    <property type="entry name" value="SLL1723 PROTEIN"/>
    <property type="match status" value="1"/>
</dbReference>
<dbReference type="CDD" id="cd03812">
    <property type="entry name" value="GT4_CapH-like"/>
    <property type="match status" value="1"/>
</dbReference>
<dbReference type="Pfam" id="PF00534">
    <property type="entry name" value="Glycos_transf_1"/>
    <property type="match status" value="1"/>
</dbReference>
<feature type="domain" description="Glycosyl transferase family 1" evidence="3">
    <location>
        <begin position="183"/>
        <end position="344"/>
    </location>
</feature>
<reference evidence="5 6" key="1">
    <citation type="submission" date="2013-08" db="EMBL/GenBank/DDBJ databases">
        <authorList>
            <person name="Durkin A.S."/>
            <person name="Haft D.R."/>
            <person name="McCorrison J."/>
            <person name="Torralba M."/>
            <person name="Gillis M."/>
            <person name="Haft D.H."/>
            <person name="Methe B."/>
            <person name="Sutton G."/>
            <person name="Nelson K.E."/>
        </authorList>
    </citation>
    <scope>NUCLEOTIDE SEQUENCE [LARGE SCALE GENOMIC DNA]</scope>
    <source>
        <strain evidence="5 6">F0195</strain>
    </source>
</reference>
<dbReference type="STRING" id="1125712.HMPREF1316_0912"/>
<dbReference type="RefSeq" id="WP_021726689.1">
    <property type="nucleotide sequence ID" value="NZ_AWEZ01000061.1"/>
</dbReference>
<keyword evidence="1 5" id="KW-0328">Glycosyltransferase</keyword>
<organism evidence="5 6">
    <name type="scientific">Olsenella profusa F0195</name>
    <dbReference type="NCBI Taxonomy" id="1125712"/>
    <lineage>
        <taxon>Bacteria</taxon>
        <taxon>Bacillati</taxon>
        <taxon>Actinomycetota</taxon>
        <taxon>Coriobacteriia</taxon>
        <taxon>Coriobacteriales</taxon>
        <taxon>Atopobiaceae</taxon>
        <taxon>Olsenella</taxon>
    </lineage>
</organism>
<name>U2TKF8_9ACTN</name>
<keyword evidence="6" id="KW-1185">Reference proteome</keyword>
<evidence type="ECO:0000313" key="5">
    <source>
        <dbReference type="EMBL" id="ERL06950.1"/>
    </source>
</evidence>
<dbReference type="PANTHER" id="PTHR45947">
    <property type="entry name" value="SULFOQUINOVOSYL TRANSFERASE SQD2"/>
    <property type="match status" value="1"/>
</dbReference>
<dbReference type="PATRIC" id="fig|1125712.3.peg.1755"/>
<dbReference type="InterPro" id="IPR028098">
    <property type="entry name" value="Glyco_trans_4-like_N"/>
</dbReference>
<evidence type="ECO:0000256" key="1">
    <source>
        <dbReference type="ARBA" id="ARBA00022676"/>
    </source>
</evidence>